<dbReference type="PANTHER" id="PTHR35394">
    <property type="entry name" value="DUF3176 DOMAIN-CONTAINING PROTEIN"/>
    <property type="match status" value="1"/>
</dbReference>
<dbReference type="AlphaFoldDB" id="A0AAE0M7B0"/>
<evidence type="ECO:0000313" key="4">
    <source>
        <dbReference type="Proteomes" id="UP001283341"/>
    </source>
</evidence>
<organism evidence="3 4">
    <name type="scientific">Apodospora peruviana</name>
    <dbReference type="NCBI Taxonomy" id="516989"/>
    <lineage>
        <taxon>Eukaryota</taxon>
        <taxon>Fungi</taxon>
        <taxon>Dikarya</taxon>
        <taxon>Ascomycota</taxon>
        <taxon>Pezizomycotina</taxon>
        <taxon>Sordariomycetes</taxon>
        <taxon>Sordariomycetidae</taxon>
        <taxon>Sordariales</taxon>
        <taxon>Lasiosphaeriaceae</taxon>
        <taxon>Apodospora</taxon>
    </lineage>
</organism>
<dbReference type="Proteomes" id="UP001283341">
    <property type="component" value="Unassembled WGS sequence"/>
</dbReference>
<feature type="transmembrane region" description="Helical" evidence="2">
    <location>
        <begin position="324"/>
        <end position="349"/>
    </location>
</feature>
<name>A0AAE0M7B0_9PEZI</name>
<comment type="caution">
    <text evidence="3">The sequence shown here is derived from an EMBL/GenBank/DDBJ whole genome shotgun (WGS) entry which is preliminary data.</text>
</comment>
<accession>A0AAE0M7B0</accession>
<keyword evidence="2" id="KW-0472">Membrane</keyword>
<sequence length="416" mass="45242">MVAHPITNSLRPSSLLTTHPAINLNATSAHPVLPTRELGSSPRRDSSSQGRHLHPRHDGPPQPPATGISAPTSLVETTPPVCVEFAQAVEPLLLPQPLSSYSPSDAEIETYAMSNDKLDSSDGPQTTSTKDQSIWRPWLIDIFLCIISLCSFITLPPLFPYGWVMEGRNEPLTLGNNSTNLADSFSALGHLFIIWGTTKLELTNQSDTSWTFNGAEILYHGCVNIYNTTVVSGNSSTQVISSSNSPSSINGNRSLYNVNCLLVPPGEENNNDIAARDAKIQFSGLSSIQQSVATAYSNSLRTLDGSTNILGTVLAPETYVKISWGWIAFIAAQMLFSYIFLALTIVWTARLRVPVFRSSEFATLLAPNERVQQVVTAANIEENTFWALTAIAVEEAENRGQSARVKLDDDGRLVLV</sequence>
<proteinExistence type="predicted"/>
<reference evidence="3" key="2">
    <citation type="submission" date="2023-06" db="EMBL/GenBank/DDBJ databases">
        <authorList>
            <consortium name="Lawrence Berkeley National Laboratory"/>
            <person name="Haridas S."/>
            <person name="Hensen N."/>
            <person name="Bonometti L."/>
            <person name="Westerberg I."/>
            <person name="Brannstrom I.O."/>
            <person name="Guillou S."/>
            <person name="Cros-Aarteil S."/>
            <person name="Calhoun S."/>
            <person name="Kuo A."/>
            <person name="Mondo S."/>
            <person name="Pangilinan J."/>
            <person name="Riley R."/>
            <person name="Labutti K."/>
            <person name="Andreopoulos B."/>
            <person name="Lipzen A."/>
            <person name="Chen C."/>
            <person name="Yanf M."/>
            <person name="Daum C."/>
            <person name="Ng V."/>
            <person name="Clum A."/>
            <person name="Steindorff A."/>
            <person name="Ohm R."/>
            <person name="Martin F."/>
            <person name="Silar P."/>
            <person name="Natvig D."/>
            <person name="Lalanne C."/>
            <person name="Gautier V."/>
            <person name="Ament-Velasquez S.L."/>
            <person name="Kruys A."/>
            <person name="Hutchinson M.I."/>
            <person name="Powell A.J."/>
            <person name="Barry K."/>
            <person name="Miller A.N."/>
            <person name="Grigoriev I.V."/>
            <person name="Debuchy R."/>
            <person name="Gladieux P."/>
            <person name="Thoren M.H."/>
            <person name="Johannesson H."/>
        </authorList>
    </citation>
    <scope>NUCLEOTIDE SEQUENCE</scope>
    <source>
        <strain evidence="3">CBS 118394</strain>
    </source>
</reference>
<protein>
    <submittedName>
        <fullName evidence="3">Uncharacterized protein</fullName>
    </submittedName>
</protein>
<keyword evidence="2" id="KW-0812">Transmembrane</keyword>
<evidence type="ECO:0000256" key="2">
    <source>
        <dbReference type="SAM" id="Phobius"/>
    </source>
</evidence>
<keyword evidence="2" id="KW-1133">Transmembrane helix</keyword>
<dbReference type="EMBL" id="JAUEDM010000003">
    <property type="protein sequence ID" value="KAK3321962.1"/>
    <property type="molecule type" value="Genomic_DNA"/>
</dbReference>
<reference evidence="3" key="1">
    <citation type="journal article" date="2023" name="Mol. Phylogenet. Evol.">
        <title>Genome-scale phylogeny and comparative genomics of the fungal order Sordariales.</title>
        <authorList>
            <person name="Hensen N."/>
            <person name="Bonometti L."/>
            <person name="Westerberg I."/>
            <person name="Brannstrom I.O."/>
            <person name="Guillou S."/>
            <person name="Cros-Aarteil S."/>
            <person name="Calhoun S."/>
            <person name="Haridas S."/>
            <person name="Kuo A."/>
            <person name="Mondo S."/>
            <person name="Pangilinan J."/>
            <person name="Riley R."/>
            <person name="LaButti K."/>
            <person name="Andreopoulos B."/>
            <person name="Lipzen A."/>
            <person name="Chen C."/>
            <person name="Yan M."/>
            <person name="Daum C."/>
            <person name="Ng V."/>
            <person name="Clum A."/>
            <person name="Steindorff A."/>
            <person name="Ohm R.A."/>
            <person name="Martin F."/>
            <person name="Silar P."/>
            <person name="Natvig D.O."/>
            <person name="Lalanne C."/>
            <person name="Gautier V."/>
            <person name="Ament-Velasquez S.L."/>
            <person name="Kruys A."/>
            <person name="Hutchinson M.I."/>
            <person name="Powell A.J."/>
            <person name="Barry K."/>
            <person name="Miller A.N."/>
            <person name="Grigoriev I.V."/>
            <person name="Debuchy R."/>
            <person name="Gladieux P."/>
            <person name="Hiltunen Thoren M."/>
            <person name="Johannesson H."/>
        </authorList>
    </citation>
    <scope>NUCLEOTIDE SEQUENCE</scope>
    <source>
        <strain evidence="3">CBS 118394</strain>
    </source>
</reference>
<keyword evidence="4" id="KW-1185">Reference proteome</keyword>
<feature type="region of interest" description="Disordered" evidence="1">
    <location>
        <begin position="26"/>
        <end position="73"/>
    </location>
</feature>
<evidence type="ECO:0000313" key="3">
    <source>
        <dbReference type="EMBL" id="KAK3321962.1"/>
    </source>
</evidence>
<dbReference type="PANTHER" id="PTHR35394:SF5">
    <property type="entry name" value="DUF3176 DOMAIN-CONTAINING PROTEIN"/>
    <property type="match status" value="1"/>
</dbReference>
<gene>
    <name evidence="3" type="ORF">B0H66DRAFT_531324</name>
</gene>
<feature type="transmembrane region" description="Helical" evidence="2">
    <location>
        <begin position="138"/>
        <end position="159"/>
    </location>
</feature>
<evidence type="ECO:0000256" key="1">
    <source>
        <dbReference type="SAM" id="MobiDB-lite"/>
    </source>
</evidence>